<dbReference type="EMBL" id="FTOA01000003">
    <property type="protein sequence ID" value="SIS70432.1"/>
    <property type="molecule type" value="Genomic_DNA"/>
</dbReference>
<gene>
    <name evidence="3" type="ORF">SAMN05421779_103187</name>
</gene>
<evidence type="ECO:0000259" key="2">
    <source>
        <dbReference type="Pfam" id="PF02470"/>
    </source>
</evidence>
<organism evidence="3 4">
    <name type="scientific">Insolitispirillum peregrinum</name>
    <dbReference type="NCBI Taxonomy" id="80876"/>
    <lineage>
        <taxon>Bacteria</taxon>
        <taxon>Pseudomonadati</taxon>
        <taxon>Pseudomonadota</taxon>
        <taxon>Alphaproteobacteria</taxon>
        <taxon>Rhodospirillales</taxon>
        <taxon>Novispirillaceae</taxon>
        <taxon>Insolitispirillum</taxon>
    </lineage>
</organism>
<proteinExistence type="predicted"/>
<dbReference type="RefSeq" id="WP_076399820.1">
    <property type="nucleotide sequence ID" value="NZ_FTOA01000003.1"/>
</dbReference>
<dbReference type="STRING" id="80876.SAMN05421779_103187"/>
<keyword evidence="4" id="KW-1185">Reference proteome</keyword>
<dbReference type="PANTHER" id="PTHR33371">
    <property type="entry name" value="INTERMEMBRANE PHOSPHOLIPID TRANSPORT SYSTEM BINDING PROTEIN MLAD-RELATED"/>
    <property type="match status" value="1"/>
</dbReference>
<protein>
    <submittedName>
        <fullName evidence="3">Phospholipid/cholesterol/gamma-HCH transport system substrate-binding protein</fullName>
    </submittedName>
</protein>
<feature type="domain" description="Mce/MlaD" evidence="2">
    <location>
        <begin position="36"/>
        <end position="113"/>
    </location>
</feature>
<feature type="region of interest" description="Disordered" evidence="1">
    <location>
        <begin position="145"/>
        <end position="171"/>
    </location>
</feature>
<dbReference type="InterPro" id="IPR003399">
    <property type="entry name" value="Mce/MlaD"/>
</dbReference>
<evidence type="ECO:0000313" key="3">
    <source>
        <dbReference type="EMBL" id="SIS70432.1"/>
    </source>
</evidence>
<accession>A0A1N7L9A0</accession>
<feature type="compositionally biased region" description="Low complexity" evidence="1">
    <location>
        <begin position="157"/>
        <end position="171"/>
    </location>
</feature>
<reference evidence="3 4" key="1">
    <citation type="submission" date="2017-01" db="EMBL/GenBank/DDBJ databases">
        <authorList>
            <person name="Mah S.A."/>
            <person name="Swanson W.J."/>
            <person name="Moy G.W."/>
            <person name="Vacquier V.D."/>
        </authorList>
    </citation>
    <scope>NUCLEOTIDE SEQUENCE [LARGE SCALE GENOMIC DNA]</scope>
    <source>
        <strain evidence="3 4">DSM 11589</strain>
    </source>
</reference>
<evidence type="ECO:0000256" key="1">
    <source>
        <dbReference type="SAM" id="MobiDB-lite"/>
    </source>
</evidence>
<dbReference type="AlphaFoldDB" id="A0A1N7L9A0"/>
<evidence type="ECO:0000313" key="4">
    <source>
        <dbReference type="Proteomes" id="UP000185678"/>
    </source>
</evidence>
<dbReference type="Pfam" id="PF02470">
    <property type="entry name" value="MlaD"/>
    <property type="match status" value="1"/>
</dbReference>
<sequence>MGRNPIETIMGAVVLLVAGVFLAFAYSTADLRQVEGYQLTAAFAKAGGLKAGSDVRISGIKIGTVSSQRLDGTTYQAVVLLTISPEVRLPVDTVASIASDGLLGGSYLKLEPGTARDMLQDGAKLTKVRNYQSLEDLVGQIIFLATQDGPPPPPPGANTGTPPNGPAGSPQ</sequence>
<dbReference type="OrthoDB" id="7164001at2"/>
<dbReference type="Proteomes" id="UP000185678">
    <property type="component" value="Unassembled WGS sequence"/>
</dbReference>
<name>A0A1N7L9A0_9PROT</name>
<dbReference type="PANTHER" id="PTHR33371:SF4">
    <property type="entry name" value="INTERMEMBRANE PHOSPHOLIPID TRANSPORT SYSTEM BINDING PROTEIN MLAD"/>
    <property type="match status" value="1"/>
</dbReference>
<dbReference type="InterPro" id="IPR052336">
    <property type="entry name" value="MlaD_Phospholipid_Transporter"/>
</dbReference>